<proteinExistence type="predicted"/>
<evidence type="ECO:0000313" key="3">
    <source>
        <dbReference type="Proteomes" id="UP000286104"/>
    </source>
</evidence>
<protein>
    <submittedName>
        <fullName evidence="2">Uncharacterized protein</fullName>
    </submittedName>
</protein>
<evidence type="ECO:0000256" key="1">
    <source>
        <dbReference type="SAM" id="Coils"/>
    </source>
</evidence>
<dbReference type="RefSeq" id="WP_117483376.1">
    <property type="nucleotide sequence ID" value="NZ_QSHU01000003.1"/>
</dbReference>
<sequence length="153" mass="17593">MSLNEILASGGALLLFLTIVQIVPIKVNPWSAFGKAIGKGMRAIGKSMNKDVMDKLESVQEELKDLGEKHNKLEKRMDKDDADECRTKILRFADELRRDVKHSEEFFNQILADISHYKNYCRTHPDYQNDKAVNAIAKIENVYQKCMEENSFL</sequence>
<feature type="coiled-coil region" evidence="1">
    <location>
        <begin position="49"/>
        <end position="83"/>
    </location>
</feature>
<keyword evidence="1" id="KW-0175">Coiled coil</keyword>
<dbReference type="Proteomes" id="UP000286104">
    <property type="component" value="Unassembled WGS sequence"/>
</dbReference>
<dbReference type="AlphaFoldDB" id="A0A414A502"/>
<accession>A0A414A502</accession>
<reference evidence="2 3" key="1">
    <citation type="submission" date="2018-08" db="EMBL/GenBank/DDBJ databases">
        <title>A genome reference for cultivated species of the human gut microbiota.</title>
        <authorList>
            <person name="Zou Y."/>
            <person name="Xue W."/>
            <person name="Luo G."/>
        </authorList>
    </citation>
    <scope>NUCLEOTIDE SEQUENCE [LARGE SCALE GENOMIC DNA]</scope>
    <source>
        <strain evidence="2 3">AM36-3AA</strain>
    </source>
</reference>
<name>A0A414A502_9FIRM</name>
<gene>
    <name evidence="2" type="ORF">DW848_03460</name>
</gene>
<evidence type="ECO:0000313" key="2">
    <source>
        <dbReference type="EMBL" id="RHC40735.1"/>
    </source>
</evidence>
<organism evidence="2 3">
    <name type="scientific">Agathobacter rectalis</name>
    <dbReference type="NCBI Taxonomy" id="39491"/>
    <lineage>
        <taxon>Bacteria</taxon>
        <taxon>Bacillati</taxon>
        <taxon>Bacillota</taxon>
        <taxon>Clostridia</taxon>
        <taxon>Lachnospirales</taxon>
        <taxon>Lachnospiraceae</taxon>
        <taxon>Agathobacter</taxon>
    </lineage>
</organism>
<dbReference type="EMBL" id="QSHU01000003">
    <property type="protein sequence ID" value="RHC40735.1"/>
    <property type="molecule type" value="Genomic_DNA"/>
</dbReference>
<comment type="caution">
    <text evidence="2">The sequence shown here is derived from an EMBL/GenBank/DDBJ whole genome shotgun (WGS) entry which is preliminary data.</text>
</comment>